<dbReference type="AlphaFoldDB" id="A0A7K1UK58"/>
<evidence type="ECO:0000256" key="2">
    <source>
        <dbReference type="SAM" id="MobiDB-lite"/>
    </source>
</evidence>
<dbReference type="PANTHER" id="PTHR30329:SF21">
    <property type="entry name" value="LIPOPROTEIN YIAD-RELATED"/>
    <property type="match status" value="1"/>
</dbReference>
<dbReference type="Pfam" id="PF00691">
    <property type="entry name" value="OmpA"/>
    <property type="match status" value="1"/>
</dbReference>
<feature type="region of interest" description="Disordered" evidence="2">
    <location>
        <begin position="179"/>
        <end position="207"/>
    </location>
</feature>
<name>A0A7K1UK58_9MICC</name>
<organism evidence="5 6">
    <name type="scientific">Nesterenkonia alkaliphila</name>
    <dbReference type="NCBI Taxonomy" id="1463631"/>
    <lineage>
        <taxon>Bacteria</taxon>
        <taxon>Bacillati</taxon>
        <taxon>Actinomycetota</taxon>
        <taxon>Actinomycetes</taxon>
        <taxon>Micrococcales</taxon>
        <taxon>Micrococcaceae</taxon>
        <taxon>Nesterenkonia</taxon>
    </lineage>
</organism>
<evidence type="ECO:0000313" key="6">
    <source>
        <dbReference type="Proteomes" id="UP000460157"/>
    </source>
</evidence>
<dbReference type="GO" id="GO:0016020">
    <property type="term" value="C:membrane"/>
    <property type="evidence" value="ECO:0007669"/>
    <property type="project" value="UniProtKB-UniRule"/>
</dbReference>
<keyword evidence="6" id="KW-1185">Reference proteome</keyword>
<dbReference type="InterPro" id="IPR036737">
    <property type="entry name" value="OmpA-like_sf"/>
</dbReference>
<reference evidence="5 6" key="1">
    <citation type="submission" date="2019-12" db="EMBL/GenBank/DDBJ databases">
        <title>Nesterenkonia muleiensis sp. nov., a novel actinobacterium isolated from sap of Populus euphratica.</title>
        <authorList>
            <person name="Wang R."/>
        </authorList>
    </citation>
    <scope>NUCLEOTIDE SEQUENCE [LARGE SCALE GENOMIC DNA]</scope>
    <source>
        <strain evidence="5 6">F10</strain>
    </source>
</reference>
<proteinExistence type="predicted"/>
<dbReference type="Proteomes" id="UP000460157">
    <property type="component" value="Unassembled WGS sequence"/>
</dbReference>
<protein>
    <submittedName>
        <fullName evidence="5">OmpA family protein</fullName>
    </submittedName>
</protein>
<accession>A0A7K1UK58</accession>
<evidence type="ECO:0000313" key="5">
    <source>
        <dbReference type="EMBL" id="MVT26794.1"/>
    </source>
</evidence>
<sequence>MQRGRMTMSEPSGRSLTPGLTAVLLCAGLLLGTAGTAAAEEEQNTAPPEAPDGLSELGSFVARHDGAEFIRRYDGAEFVDRLGASDPEEQDLIILETDILFNSNEWELPPSAGDHIAELVSDIPEGASVTVHGHTDSRPVNEELYEFDNLELSENRAQAVAEALAEKRPDLQLTVEGFGDSEPAVAEDDDDPATFAANRRVEIRAND</sequence>
<keyword evidence="1" id="KW-0472">Membrane</keyword>
<evidence type="ECO:0000256" key="3">
    <source>
        <dbReference type="SAM" id="SignalP"/>
    </source>
</evidence>
<evidence type="ECO:0000259" key="4">
    <source>
        <dbReference type="PROSITE" id="PS51123"/>
    </source>
</evidence>
<dbReference type="SUPFAM" id="SSF103088">
    <property type="entry name" value="OmpA-like"/>
    <property type="match status" value="1"/>
</dbReference>
<feature type="signal peptide" evidence="3">
    <location>
        <begin position="1"/>
        <end position="39"/>
    </location>
</feature>
<feature type="domain" description="OmpA-like" evidence="4">
    <location>
        <begin position="88"/>
        <end position="207"/>
    </location>
</feature>
<dbReference type="CDD" id="cd07185">
    <property type="entry name" value="OmpA_C-like"/>
    <property type="match status" value="1"/>
</dbReference>
<dbReference type="PANTHER" id="PTHR30329">
    <property type="entry name" value="STATOR ELEMENT OF FLAGELLAR MOTOR COMPLEX"/>
    <property type="match status" value="1"/>
</dbReference>
<evidence type="ECO:0000256" key="1">
    <source>
        <dbReference type="PROSITE-ProRule" id="PRU00473"/>
    </source>
</evidence>
<comment type="caution">
    <text evidence="5">The sequence shown here is derived from an EMBL/GenBank/DDBJ whole genome shotgun (WGS) entry which is preliminary data.</text>
</comment>
<dbReference type="PROSITE" id="PS51123">
    <property type="entry name" value="OMPA_2"/>
    <property type="match status" value="1"/>
</dbReference>
<dbReference type="InterPro" id="IPR006665">
    <property type="entry name" value="OmpA-like"/>
</dbReference>
<gene>
    <name evidence="5" type="ORF">GNZ21_10560</name>
</gene>
<keyword evidence="3" id="KW-0732">Signal</keyword>
<dbReference type="EMBL" id="WRPM01000072">
    <property type="protein sequence ID" value="MVT26794.1"/>
    <property type="molecule type" value="Genomic_DNA"/>
</dbReference>
<dbReference type="InterPro" id="IPR050330">
    <property type="entry name" value="Bact_OuterMem_StrucFunc"/>
</dbReference>
<feature type="chain" id="PRO_5029549853" evidence="3">
    <location>
        <begin position="40"/>
        <end position="207"/>
    </location>
</feature>
<dbReference type="Gene3D" id="3.30.1330.60">
    <property type="entry name" value="OmpA-like domain"/>
    <property type="match status" value="1"/>
</dbReference>